<keyword evidence="2" id="KW-1185">Reference proteome</keyword>
<evidence type="ECO:0000313" key="1">
    <source>
        <dbReference type="EMBL" id="GBO32045.1"/>
    </source>
</evidence>
<accession>A0A4Y2W422</accession>
<comment type="caution">
    <text evidence="1">The sequence shown here is derived from an EMBL/GenBank/DDBJ whole genome shotgun (WGS) entry which is preliminary data.</text>
</comment>
<dbReference type="Proteomes" id="UP000499080">
    <property type="component" value="Unassembled WGS sequence"/>
</dbReference>
<gene>
    <name evidence="1" type="ORF">AVEN_186558_1</name>
</gene>
<evidence type="ECO:0000313" key="2">
    <source>
        <dbReference type="Proteomes" id="UP000499080"/>
    </source>
</evidence>
<dbReference type="AlphaFoldDB" id="A0A4Y2W422"/>
<proteinExistence type="predicted"/>
<protein>
    <submittedName>
        <fullName evidence="1">Uncharacterized protein</fullName>
    </submittedName>
</protein>
<organism evidence="1 2">
    <name type="scientific">Araneus ventricosus</name>
    <name type="common">Orbweaver spider</name>
    <name type="synonym">Epeira ventricosa</name>
    <dbReference type="NCBI Taxonomy" id="182803"/>
    <lineage>
        <taxon>Eukaryota</taxon>
        <taxon>Metazoa</taxon>
        <taxon>Ecdysozoa</taxon>
        <taxon>Arthropoda</taxon>
        <taxon>Chelicerata</taxon>
        <taxon>Arachnida</taxon>
        <taxon>Araneae</taxon>
        <taxon>Araneomorphae</taxon>
        <taxon>Entelegynae</taxon>
        <taxon>Araneoidea</taxon>
        <taxon>Araneidae</taxon>
        <taxon>Araneus</taxon>
    </lineage>
</organism>
<name>A0A4Y2W422_ARAVE</name>
<sequence length="87" mass="10053">MGSRIHDPLVKNPRFKFFLITGHLALGPGDESIVRIPRFNYHPTPVRGITILLSSLADIFMKWGHEFTNLWRRIQDSTIIPLWAVND</sequence>
<dbReference type="EMBL" id="BGPR01055490">
    <property type="protein sequence ID" value="GBO32045.1"/>
    <property type="molecule type" value="Genomic_DNA"/>
</dbReference>
<reference evidence="1 2" key="1">
    <citation type="journal article" date="2019" name="Sci. Rep.">
        <title>Orb-weaving spider Araneus ventricosus genome elucidates the spidroin gene catalogue.</title>
        <authorList>
            <person name="Kono N."/>
            <person name="Nakamura H."/>
            <person name="Ohtoshi R."/>
            <person name="Moran D.A.P."/>
            <person name="Shinohara A."/>
            <person name="Yoshida Y."/>
            <person name="Fujiwara M."/>
            <person name="Mori M."/>
            <person name="Tomita M."/>
            <person name="Arakawa K."/>
        </authorList>
    </citation>
    <scope>NUCLEOTIDE SEQUENCE [LARGE SCALE GENOMIC DNA]</scope>
</reference>